<dbReference type="STRING" id="631454.N177_0306"/>
<gene>
    <name evidence="9" type="primary">ftsQ</name>
    <name evidence="11" type="ORF">N177_0306</name>
</gene>
<evidence type="ECO:0000313" key="12">
    <source>
        <dbReference type="Proteomes" id="UP000017819"/>
    </source>
</evidence>
<comment type="caution">
    <text evidence="11">The sequence shown here is derived from an EMBL/GenBank/DDBJ whole genome shotgun (WGS) entry which is preliminary data.</text>
</comment>
<dbReference type="InterPro" id="IPR026579">
    <property type="entry name" value="FtsQ"/>
</dbReference>
<evidence type="ECO:0000256" key="2">
    <source>
        <dbReference type="ARBA" id="ARBA00022475"/>
    </source>
</evidence>
<name>V4R5U5_9HYPH</name>
<dbReference type="Proteomes" id="UP000017819">
    <property type="component" value="Unassembled WGS sequence"/>
</dbReference>
<evidence type="ECO:0000256" key="4">
    <source>
        <dbReference type="ARBA" id="ARBA00022618"/>
    </source>
</evidence>
<dbReference type="HAMAP" id="MF_00911">
    <property type="entry name" value="FtsQ_subfam"/>
    <property type="match status" value="1"/>
</dbReference>
<evidence type="ECO:0000259" key="10">
    <source>
        <dbReference type="PROSITE" id="PS51779"/>
    </source>
</evidence>
<dbReference type="InterPro" id="IPR013685">
    <property type="entry name" value="POTRA_FtsQ_type"/>
</dbReference>
<proteinExistence type="inferred from homology"/>
<dbReference type="Pfam" id="PF08478">
    <property type="entry name" value="POTRA_1"/>
    <property type="match status" value="1"/>
</dbReference>
<evidence type="ECO:0000313" key="11">
    <source>
        <dbReference type="EMBL" id="ESR27327.1"/>
    </source>
</evidence>
<dbReference type="InterPro" id="IPR005548">
    <property type="entry name" value="Cell_div_FtsQ/DivIB_C"/>
</dbReference>
<dbReference type="InterPro" id="IPR034746">
    <property type="entry name" value="POTRA"/>
</dbReference>
<keyword evidence="6 9" id="KW-1133">Transmembrane helix</keyword>
<evidence type="ECO:0000256" key="9">
    <source>
        <dbReference type="HAMAP-Rule" id="MF_00911"/>
    </source>
</evidence>
<dbReference type="Pfam" id="PF03799">
    <property type="entry name" value="FtsQ_DivIB_C"/>
    <property type="match status" value="1"/>
</dbReference>
<evidence type="ECO:0000256" key="7">
    <source>
        <dbReference type="ARBA" id="ARBA00023136"/>
    </source>
</evidence>
<dbReference type="PROSITE" id="PS51779">
    <property type="entry name" value="POTRA"/>
    <property type="match status" value="1"/>
</dbReference>
<keyword evidence="3 9" id="KW-0997">Cell inner membrane</keyword>
<evidence type="ECO:0000256" key="1">
    <source>
        <dbReference type="ARBA" id="ARBA00004370"/>
    </source>
</evidence>
<dbReference type="GO" id="GO:0043093">
    <property type="term" value="P:FtsZ-dependent cytokinesis"/>
    <property type="evidence" value="ECO:0007669"/>
    <property type="project" value="UniProtKB-UniRule"/>
</dbReference>
<keyword evidence="2 9" id="KW-1003">Cell membrane</keyword>
<sequence length="276" mass="30090">MARSFVELHLPRRAGLMATGAFFAATTAYGIVLGDHIQSFREGAVRATAEVAAVTGLGVHSIQITGADETSEDEIVQALDLASSPSILTFDPFLARQRLMELPWVEEATVQKLYPNTLRIDVKEREAFALWQIGGIVSIVGRDGGAIEELTEPRFASLPLLVGYGANRGAADLMDIVRAHPRVAARFRAAVRVADRRWNVRLDNGVEVKLPEVDAAGAVAELAELDRDEALLSRDLVAVDLRLPDRIILKLSEQAAMQRKASFEGRNGRKNKGKSI</sequence>
<evidence type="ECO:0000256" key="3">
    <source>
        <dbReference type="ARBA" id="ARBA00022519"/>
    </source>
</evidence>
<organism evidence="11 12">
    <name type="scientific">Lutibaculum baratangense AMV1</name>
    <dbReference type="NCBI Taxonomy" id="631454"/>
    <lineage>
        <taxon>Bacteria</taxon>
        <taxon>Pseudomonadati</taxon>
        <taxon>Pseudomonadota</taxon>
        <taxon>Alphaproteobacteria</taxon>
        <taxon>Hyphomicrobiales</taxon>
        <taxon>Tepidamorphaceae</taxon>
        <taxon>Lutibaculum</taxon>
    </lineage>
</organism>
<reference evidence="11 12" key="1">
    <citation type="journal article" date="2014" name="Genome Announc.">
        <title>Draft Genome Sequence of Lutibaculum baratangense Strain AMV1T, Isolated from a Mud Volcano in Andamans, India.</title>
        <authorList>
            <person name="Singh A."/>
            <person name="Sreenivas A."/>
            <person name="Sathyanarayana Reddy G."/>
            <person name="Pinnaka A.K."/>
            <person name="Shivaji S."/>
        </authorList>
    </citation>
    <scope>NUCLEOTIDE SEQUENCE [LARGE SCALE GENOMIC DNA]</scope>
    <source>
        <strain evidence="11 12">AMV1</strain>
    </source>
</reference>
<dbReference type="GO" id="GO:0032153">
    <property type="term" value="C:cell division site"/>
    <property type="evidence" value="ECO:0007669"/>
    <property type="project" value="UniProtKB-UniRule"/>
</dbReference>
<dbReference type="AlphaFoldDB" id="V4R5U5"/>
<dbReference type="PANTHER" id="PTHR35851:SF1">
    <property type="entry name" value="CELL DIVISION PROTEIN FTSQ"/>
    <property type="match status" value="1"/>
</dbReference>
<dbReference type="GO" id="GO:0090529">
    <property type="term" value="P:cell septum assembly"/>
    <property type="evidence" value="ECO:0007669"/>
    <property type="project" value="InterPro"/>
</dbReference>
<keyword evidence="5 9" id="KW-0812">Transmembrane</keyword>
<keyword evidence="4 9" id="KW-0132">Cell division</keyword>
<dbReference type="PANTHER" id="PTHR35851">
    <property type="entry name" value="CELL DIVISION PROTEIN FTSQ"/>
    <property type="match status" value="1"/>
</dbReference>
<keyword evidence="8 9" id="KW-0131">Cell cycle</keyword>
<protein>
    <recommendedName>
        <fullName evidence="9">Cell division protein FtsQ</fullName>
    </recommendedName>
</protein>
<dbReference type="eggNOG" id="COG1589">
    <property type="taxonomic scope" value="Bacteria"/>
</dbReference>
<keyword evidence="7 9" id="KW-0472">Membrane</keyword>
<comment type="subcellular location">
    <subcellularLocation>
        <location evidence="9">Cell inner membrane</location>
        <topology evidence="9">Single-pass type II membrane protein</topology>
    </subcellularLocation>
    <subcellularLocation>
        <location evidence="1">Membrane</location>
    </subcellularLocation>
    <text evidence="9">Localizes to the division septum.</text>
</comment>
<comment type="function">
    <text evidence="9">Essential cell division protein.</text>
</comment>
<keyword evidence="12" id="KW-1185">Reference proteome</keyword>
<dbReference type="EMBL" id="AWXZ01000007">
    <property type="protein sequence ID" value="ESR27327.1"/>
    <property type="molecule type" value="Genomic_DNA"/>
</dbReference>
<feature type="domain" description="POTRA" evidence="10">
    <location>
        <begin position="57"/>
        <end position="125"/>
    </location>
</feature>
<evidence type="ECO:0000256" key="6">
    <source>
        <dbReference type="ARBA" id="ARBA00022989"/>
    </source>
</evidence>
<evidence type="ECO:0000256" key="8">
    <source>
        <dbReference type="ARBA" id="ARBA00023306"/>
    </source>
</evidence>
<dbReference type="GO" id="GO:0005886">
    <property type="term" value="C:plasma membrane"/>
    <property type="evidence" value="ECO:0007669"/>
    <property type="project" value="UniProtKB-SubCell"/>
</dbReference>
<accession>V4R5U5</accession>
<dbReference type="Gene3D" id="3.10.20.310">
    <property type="entry name" value="membrane protein fhac"/>
    <property type="match status" value="1"/>
</dbReference>
<comment type="similarity">
    <text evidence="9">Belongs to the FtsQ/DivIB family. FtsQ subfamily.</text>
</comment>
<evidence type="ECO:0000256" key="5">
    <source>
        <dbReference type="ARBA" id="ARBA00022692"/>
    </source>
</evidence>